<proteinExistence type="predicted"/>
<evidence type="ECO:0000256" key="5">
    <source>
        <dbReference type="ARBA" id="ARBA00023242"/>
    </source>
</evidence>
<keyword evidence="4" id="KW-0804">Transcription</keyword>
<evidence type="ECO:0000256" key="1">
    <source>
        <dbReference type="ARBA" id="ARBA00004123"/>
    </source>
</evidence>
<dbReference type="PANTHER" id="PTHR31744">
    <property type="entry name" value="PROTEIN CUP-SHAPED COTYLEDON 2-RELATED"/>
    <property type="match status" value="1"/>
</dbReference>
<dbReference type="PANTHER" id="PTHR31744:SF210">
    <property type="entry name" value="NAC DOMAIN-CONTAINING PROTEIN 86-LIKE"/>
    <property type="match status" value="1"/>
</dbReference>
<feature type="compositionally biased region" description="Basic residues" evidence="7">
    <location>
        <begin position="551"/>
        <end position="562"/>
    </location>
</feature>
<evidence type="ECO:0000313" key="10">
    <source>
        <dbReference type="Proteomes" id="UP001222027"/>
    </source>
</evidence>
<evidence type="ECO:0000256" key="2">
    <source>
        <dbReference type="ARBA" id="ARBA00023015"/>
    </source>
</evidence>
<dbReference type="Proteomes" id="UP001222027">
    <property type="component" value="Unassembled WGS sequence"/>
</dbReference>
<dbReference type="InterPro" id="IPR036093">
    <property type="entry name" value="NAC_dom_sf"/>
</dbReference>
<comment type="caution">
    <text evidence="9">The sequence shown here is derived from an EMBL/GenBank/DDBJ whole genome shotgun (WGS) entry which is preliminary data.</text>
</comment>
<evidence type="ECO:0000259" key="8">
    <source>
        <dbReference type="PROSITE" id="PS51005"/>
    </source>
</evidence>
<evidence type="ECO:0000256" key="7">
    <source>
        <dbReference type="SAM" id="MobiDB-lite"/>
    </source>
</evidence>
<keyword evidence="2" id="KW-0805">Transcription regulation</keyword>
<dbReference type="EMBL" id="JAQQAF010000008">
    <property type="protein sequence ID" value="KAJ8467939.1"/>
    <property type="molecule type" value="Genomic_DNA"/>
</dbReference>
<feature type="compositionally biased region" description="Basic and acidic residues" evidence="7">
    <location>
        <begin position="384"/>
        <end position="399"/>
    </location>
</feature>
<keyword evidence="5" id="KW-0539">Nucleus</keyword>
<protein>
    <recommendedName>
        <fullName evidence="8">NAC domain-containing protein</fullName>
    </recommendedName>
</protein>
<dbReference type="GO" id="GO:0003677">
    <property type="term" value="F:DNA binding"/>
    <property type="evidence" value="ECO:0007669"/>
    <property type="project" value="UniProtKB-KW"/>
</dbReference>
<dbReference type="SUPFAM" id="SSF101941">
    <property type="entry name" value="NAC domain"/>
    <property type="match status" value="1"/>
</dbReference>
<dbReference type="PROSITE" id="PS51005">
    <property type="entry name" value="NAC"/>
    <property type="match status" value="1"/>
</dbReference>
<comment type="subcellular location">
    <subcellularLocation>
        <location evidence="1">Nucleus</location>
    </subcellularLocation>
</comment>
<keyword evidence="3" id="KW-0238">DNA-binding</keyword>
<sequence>MASMSLPPGFRFHPTDEELVVYYLKRKINGRELELEIIPEVDLYKCEPWDLPEKSFLPGKDLEWYFFSPRDRKYPNGSRTNRATQAGYWKATGKDRRVSSQRRAVGTKKTLVYYRGRAPHGSRTDWVMHEYRLDEKECENAASGLQDAYALCRVFKKTAPGPQIVVDHSQWMSKDRSPTVDLSSDGRGDEFESCEMMQGACLDGSTCEDGKWMQYLTEEALGGGVPCHDPGSFTYMPSKVDVALECAWLQHRLSLPPLEVEDFPRMDLTQSKVMRSGSFQEGSNQVDVLQEILSVASVSNELIDDSIYADMWVGTTNPHLDEFASFLEPTKLIEISDLEEELKEEKKKVENLRGIVVESEERSVRQGSIPTYQFGEAVGSEGEADGHTRSNDVGDDTKPIFPESRPDDLAVGFIGGHHGHGGDEGRADHAYEKVEFQCGLFVSHAGMIETFFHRIEPSKKVSFHSSPAARGDMAAEAHGDAARIRGRLPFFSRVKAFVQDKLIIRSDAGQGNGRASEVIEIAAFVLTSHTNQSEAKRRVTEEEERGGGCTTRKKKEEKRKNRRGGDDCESSNIWFPDMRGRGICRMFLHGKLPLLSTALPPHGFRS</sequence>
<organism evidence="9 10">
    <name type="scientific">Ensete ventricosum</name>
    <name type="common">Abyssinian banana</name>
    <name type="synonym">Musa ensete</name>
    <dbReference type="NCBI Taxonomy" id="4639"/>
    <lineage>
        <taxon>Eukaryota</taxon>
        <taxon>Viridiplantae</taxon>
        <taxon>Streptophyta</taxon>
        <taxon>Embryophyta</taxon>
        <taxon>Tracheophyta</taxon>
        <taxon>Spermatophyta</taxon>
        <taxon>Magnoliopsida</taxon>
        <taxon>Liliopsida</taxon>
        <taxon>Zingiberales</taxon>
        <taxon>Musaceae</taxon>
        <taxon>Ensete</taxon>
    </lineage>
</organism>
<accession>A0AAV8Q8Y6</accession>
<feature type="region of interest" description="Disordered" evidence="7">
    <location>
        <begin position="378"/>
        <end position="399"/>
    </location>
</feature>
<evidence type="ECO:0000256" key="6">
    <source>
        <dbReference type="SAM" id="Coils"/>
    </source>
</evidence>
<dbReference type="Gene3D" id="2.170.150.80">
    <property type="entry name" value="NAC domain"/>
    <property type="match status" value="1"/>
</dbReference>
<keyword evidence="10" id="KW-1185">Reference proteome</keyword>
<feature type="coiled-coil region" evidence="6">
    <location>
        <begin position="332"/>
        <end position="362"/>
    </location>
</feature>
<dbReference type="GO" id="GO:0006355">
    <property type="term" value="P:regulation of DNA-templated transcription"/>
    <property type="evidence" value="ECO:0007669"/>
    <property type="project" value="InterPro"/>
</dbReference>
<evidence type="ECO:0000256" key="4">
    <source>
        <dbReference type="ARBA" id="ARBA00023163"/>
    </source>
</evidence>
<dbReference type="InterPro" id="IPR003441">
    <property type="entry name" value="NAC-dom"/>
</dbReference>
<feature type="domain" description="NAC" evidence="8">
    <location>
        <begin position="6"/>
        <end position="157"/>
    </location>
</feature>
<evidence type="ECO:0000256" key="3">
    <source>
        <dbReference type="ARBA" id="ARBA00023125"/>
    </source>
</evidence>
<evidence type="ECO:0000313" key="9">
    <source>
        <dbReference type="EMBL" id="KAJ8467939.1"/>
    </source>
</evidence>
<feature type="region of interest" description="Disordered" evidence="7">
    <location>
        <begin position="532"/>
        <end position="571"/>
    </location>
</feature>
<dbReference type="FunFam" id="2.170.150.80:FF:000002">
    <property type="entry name" value="Nac domain-containing protein 86"/>
    <property type="match status" value="1"/>
</dbReference>
<gene>
    <name evidence="9" type="ORF">OPV22_030491</name>
</gene>
<dbReference type="Pfam" id="PF02365">
    <property type="entry name" value="NAM"/>
    <property type="match status" value="1"/>
</dbReference>
<name>A0AAV8Q8Y6_ENSVE</name>
<dbReference type="GO" id="GO:0005634">
    <property type="term" value="C:nucleus"/>
    <property type="evidence" value="ECO:0007669"/>
    <property type="project" value="UniProtKB-SubCell"/>
</dbReference>
<dbReference type="AlphaFoldDB" id="A0AAV8Q8Y6"/>
<reference evidence="9 10" key="1">
    <citation type="submission" date="2022-12" db="EMBL/GenBank/DDBJ databases">
        <title>Chromosome-scale assembly of the Ensete ventricosum genome.</title>
        <authorList>
            <person name="Dussert Y."/>
            <person name="Stocks J."/>
            <person name="Wendawek A."/>
            <person name="Woldeyes F."/>
            <person name="Nichols R.A."/>
            <person name="Borrell J.S."/>
        </authorList>
    </citation>
    <scope>NUCLEOTIDE SEQUENCE [LARGE SCALE GENOMIC DNA]</scope>
    <source>
        <strain evidence="10">cv. Maze</strain>
        <tissue evidence="9">Seeds</tissue>
    </source>
</reference>
<keyword evidence="6" id="KW-0175">Coiled coil</keyword>